<keyword evidence="7" id="KW-0862">Zinc</keyword>
<comment type="catalytic activity">
    <reaction evidence="1">
        <text>S-ubiquitinyl-[E2 ubiquitin-conjugating enzyme]-L-cysteine + [acceptor protein]-L-lysine = [E2 ubiquitin-conjugating enzyme]-L-cysteine + N(6)-ubiquitinyl-[acceptor protein]-L-lysine.</text>
        <dbReference type="EC" id="2.3.2.27"/>
    </reaction>
</comment>
<dbReference type="Proteomes" id="UP001353858">
    <property type="component" value="Unassembled WGS sequence"/>
</dbReference>
<organism evidence="10 11">
    <name type="scientific">Aquatica leii</name>
    <dbReference type="NCBI Taxonomy" id="1421715"/>
    <lineage>
        <taxon>Eukaryota</taxon>
        <taxon>Metazoa</taxon>
        <taxon>Ecdysozoa</taxon>
        <taxon>Arthropoda</taxon>
        <taxon>Hexapoda</taxon>
        <taxon>Insecta</taxon>
        <taxon>Pterygota</taxon>
        <taxon>Neoptera</taxon>
        <taxon>Endopterygota</taxon>
        <taxon>Coleoptera</taxon>
        <taxon>Polyphaga</taxon>
        <taxon>Elateriformia</taxon>
        <taxon>Elateroidea</taxon>
        <taxon>Lampyridae</taxon>
        <taxon>Luciolinae</taxon>
        <taxon>Aquatica</taxon>
    </lineage>
</organism>
<dbReference type="InterPro" id="IPR045191">
    <property type="entry name" value="MBR1/2-like"/>
</dbReference>
<keyword evidence="6" id="KW-0833">Ubl conjugation pathway</keyword>
<dbReference type="EMBL" id="JARPUR010000008">
    <property type="protein sequence ID" value="KAK4871486.1"/>
    <property type="molecule type" value="Genomic_DNA"/>
</dbReference>
<dbReference type="Pfam" id="PF13639">
    <property type="entry name" value="zf-RING_2"/>
    <property type="match status" value="1"/>
</dbReference>
<evidence type="ECO:0000256" key="4">
    <source>
        <dbReference type="ARBA" id="ARBA00022723"/>
    </source>
</evidence>
<keyword evidence="3" id="KW-0808">Transferase</keyword>
<keyword evidence="4" id="KW-0479">Metal-binding</keyword>
<dbReference type="InterPro" id="IPR001841">
    <property type="entry name" value="Znf_RING"/>
</dbReference>
<dbReference type="SMART" id="SM00184">
    <property type="entry name" value="RING"/>
    <property type="match status" value="1"/>
</dbReference>
<evidence type="ECO:0000256" key="8">
    <source>
        <dbReference type="PROSITE-ProRule" id="PRU00175"/>
    </source>
</evidence>
<name>A0AAN7S5R2_9COLE</name>
<evidence type="ECO:0000313" key="10">
    <source>
        <dbReference type="EMBL" id="KAK4871486.1"/>
    </source>
</evidence>
<evidence type="ECO:0000256" key="6">
    <source>
        <dbReference type="ARBA" id="ARBA00022786"/>
    </source>
</evidence>
<dbReference type="EC" id="2.3.2.27" evidence="2"/>
<sequence>MDLLDSSNEQTSTHSSLEVVEDVLSPEANKSVLPSCFDLEKSEINKLFIIISEIDTETLNEIMIDDALADVQRRYRVRPRRSLDLIFPRLAQISQSLNESTYNWPNTARRNDQLKSTTLIRYPEAFRLKIIRNVIAFIDSYSIRTLSKEEDLTDKCVICVCHFDLNDKMRTLNCSHKFHRFCIDEWLVESYNCPVCRTDLMGPGKVYTGLAYLYRSNTWRNERSEISSLPLSDTATTTNILNNNSDEDELLEVD</sequence>
<dbReference type="PROSITE" id="PS50089">
    <property type="entry name" value="ZF_RING_2"/>
    <property type="match status" value="1"/>
</dbReference>
<evidence type="ECO:0000256" key="1">
    <source>
        <dbReference type="ARBA" id="ARBA00000900"/>
    </source>
</evidence>
<comment type="caution">
    <text evidence="10">The sequence shown here is derived from an EMBL/GenBank/DDBJ whole genome shotgun (WGS) entry which is preliminary data.</text>
</comment>
<dbReference type="CDD" id="cd16454">
    <property type="entry name" value="RING-H2_PA-TM-RING"/>
    <property type="match status" value="1"/>
</dbReference>
<dbReference type="Gene3D" id="3.30.40.10">
    <property type="entry name" value="Zinc/RING finger domain, C3HC4 (zinc finger)"/>
    <property type="match status" value="1"/>
</dbReference>
<evidence type="ECO:0000256" key="5">
    <source>
        <dbReference type="ARBA" id="ARBA00022771"/>
    </source>
</evidence>
<dbReference type="GO" id="GO:0008270">
    <property type="term" value="F:zinc ion binding"/>
    <property type="evidence" value="ECO:0007669"/>
    <property type="project" value="UniProtKB-KW"/>
</dbReference>
<keyword evidence="11" id="KW-1185">Reference proteome</keyword>
<dbReference type="PANTHER" id="PTHR22937">
    <property type="entry name" value="E3 UBIQUITIN-PROTEIN LIGASE RNF165"/>
    <property type="match status" value="1"/>
</dbReference>
<evidence type="ECO:0000313" key="11">
    <source>
        <dbReference type="Proteomes" id="UP001353858"/>
    </source>
</evidence>
<dbReference type="SUPFAM" id="SSF57850">
    <property type="entry name" value="RING/U-box"/>
    <property type="match status" value="1"/>
</dbReference>
<evidence type="ECO:0000256" key="2">
    <source>
        <dbReference type="ARBA" id="ARBA00012483"/>
    </source>
</evidence>
<dbReference type="InterPro" id="IPR013083">
    <property type="entry name" value="Znf_RING/FYVE/PHD"/>
</dbReference>
<reference evidence="11" key="1">
    <citation type="submission" date="2023-01" db="EMBL/GenBank/DDBJ databases">
        <title>Key to firefly adult light organ development and bioluminescence: homeobox transcription factors regulate luciferase expression and transportation to peroxisome.</title>
        <authorList>
            <person name="Fu X."/>
        </authorList>
    </citation>
    <scope>NUCLEOTIDE SEQUENCE [LARGE SCALE GENOMIC DNA]</scope>
</reference>
<evidence type="ECO:0000259" key="9">
    <source>
        <dbReference type="PROSITE" id="PS50089"/>
    </source>
</evidence>
<feature type="domain" description="RING-type" evidence="9">
    <location>
        <begin position="156"/>
        <end position="197"/>
    </location>
</feature>
<dbReference type="AlphaFoldDB" id="A0AAN7S5R2"/>
<dbReference type="PANTHER" id="PTHR22937:SF65">
    <property type="entry name" value="E3 UBIQUITIN-PROTEIN LIGASE ARK2C"/>
    <property type="match status" value="1"/>
</dbReference>
<accession>A0AAN7S5R2</accession>
<proteinExistence type="predicted"/>
<dbReference type="GO" id="GO:0061630">
    <property type="term" value="F:ubiquitin protein ligase activity"/>
    <property type="evidence" value="ECO:0007669"/>
    <property type="project" value="UniProtKB-EC"/>
</dbReference>
<evidence type="ECO:0000256" key="3">
    <source>
        <dbReference type="ARBA" id="ARBA00022679"/>
    </source>
</evidence>
<protein>
    <recommendedName>
        <fullName evidence="2">RING-type E3 ubiquitin transferase</fullName>
        <ecNumber evidence="2">2.3.2.27</ecNumber>
    </recommendedName>
</protein>
<gene>
    <name evidence="10" type="ORF">RN001_015610</name>
</gene>
<evidence type="ECO:0000256" key="7">
    <source>
        <dbReference type="ARBA" id="ARBA00022833"/>
    </source>
</evidence>
<keyword evidence="5 8" id="KW-0863">Zinc-finger</keyword>